<protein>
    <submittedName>
        <fullName evidence="9">Telomere-associated protein rif1-like</fullName>
    </submittedName>
</protein>
<feature type="region of interest" description="Disordered" evidence="7">
    <location>
        <begin position="1924"/>
        <end position="1949"/>
    </location>
</feature>
<feature type="compositionally biased region" description="Polar residues" evidence="7">
    <location>
        <begin position="1009"/>
        <end position="1025"/>
    </location>
</feature>
<feature type="region of interest" description="Disordered" evidence="7">
    <location>
        <begin position="2077"/>
        <end position="2104"/>
    </location>
</feature>
<dbReference type="Pfam" id="PF12231">
    <property type="entry name" value="Rif1_N"/>
    <property type="match status" value="1"/>
</dbReference>
<dbReference type="PANTHER" id="PTHR22928">
    <property type="entry name" value="TELOMERE-ASSOCIATED PROTEIN RIF1"/>
    <property type="match status" value="1"/>
</dbReference>
<evidence type="ECO:0000313" key="10">
    <source>
        <dbReference type="Proteomes" id="UP000735302"/>
    </source>
</evidence>
<dbReference type="EMBL" id="BLXT01005777">
    <property type="protein sequence ID" value="GFO25897.1"/>
    <property type="molecule type" value="Genomic_DNA"/>
</dbReference>
<feature type="compositionally biased region" description="Basic and acidic residues" evidence="7">
    <location>
        <begin position="1175"/>
        <end position="1202"/>
    </location>
</feature>
<evidence type="ECO:0000256" key="7">
    <source>
        <dbReference type="SAM" id="MobiDB-lite"/>
    </source>
</evidence>
<feature type="compositionally biased region" description="Basic and acidic residues" evidence="7">
    <location>
        <begin position="2261"/>
        <end position="2270"/>
    </location>
</feature>
<feature type="region of interest" description="Disordered" evidence="7">
    <location>
        <begin position="2023"/>
        <end position="2060"/>
    </location>
</feature>
<comment type="subcellular location">
    <subcellularLocation>
        <location evidence="2">Chromosome</location>
        <location evidence="2">Telomere</location>
    </subcellularLocation>
    <subcellularLocation>
        <location evidence="1">Nucleus</location>
    </subcellularLocation>
</comment>
<feature type="region of interest" description="Disordered" evidence="7">
    <location>
        <begin position="2261"/>
        <end position="2281"/>
    </location>
</feature>
<gene>
    <name evidence="9" type="ORF">PoB_005240200</name>
</gene>
<evidence type="ECO:0000313" key="9">
    <source>
        <dbReference type="EMBL" id="GFO25897.1"/>
    </source>
</evidence>
<dbReference type="InterPro" id="IPR022031">
    <property type="entry name" value="Rif1_N"/>
</dbReference>
<feature type="compositionally biased region" description="Basic and acidic residues" evidence="7">
    <location>
        <begin position="1283"/>
        <end position="1298"/>
    </location>
</feature>
<feature type="compositionally biased region" description="Basic and acidic residues" evidence="7">
    <location>
        <begin position="1052"/>
        <end position="1068"/>
    </location>
</feature>
<accession>A0AAV4C3G4</accession>
<keyword evidence="4" id="KW-0779">Telomere</keyword>
<feature type="region of interest" description="Disordered" evidence="7">
    <location>
        <begin position="1552"/>
        <end position="1598"/>
    </location>
</feature>
<organism evidence="9 10">
    <name type="scientific">Plakobranchus ocellatus</name>
    <dbReference type="NCBI Taxonomy" id="259542"/>
    <lineage>
        <taxon>Eukaryota</taxon>
        <taxon>Metazoa</taxon>
        <taxon>Spiralia</taxon>
        <taxon>Lophotrochozoa</taxon>
        <taxon>Mollusca</taxon>
        <taxon>Gastropoda</taxon>
        <taxon>Heterobranchia</taxon>
        <taxon>Euthyneura</taxon>
        <taxon>Panpulmonata</taxon>
        <taxon>Sacoglossa</taxon>
        <taxon>Placobranchoidea</taxon>
        <taxon>Plakobranchidae</taxon>
        <taxon>Plakobranchus</taxon>
    </lineage>
</organism>
<keyword evidence="10" id="KW-1185">Reference proteome</keyword>
<comment type="caution">
    <text evidence="9">The sequence shown here is derived from an EMBL/GenBank/DDBJ whole genome shotgun (WGS) entry which is preliminary data.</text>
</comment>
<keyword evidence="6" id="KW-0131">Cell cycle</keyword>
<evidence type="ECO:0000256" key="1">
    <source>
        <dbReference type="ARBA" id="ARBA00004123"/>
    </source>
</evidence>
<evidence type="ECO:0000256" key="2">
    <source>
        <dbReference type="ARBA" id="ARBA00004574"/>
    </source>
</evidence>
<feature type="compositionally biased region" description="Polar residues" evidence="7">
    <location>
        <begin position="2272"/>
        <end position="2281"/>
    </location>
</feature>
<feature type="region of interest" description="Disordered" evidence="7">
    <location>
        <begin position="1407"/>
        <end position="1453"/>
    </location>
</feature>
<feature type="region of interest" description="Disordered" evidence="7">
    <location>
        <begin position="1101"/>
        <end position="1317"/>
    </location>
</feature>
<feature type="region of interest" description="Disordered" evidence="7">
    <location>
        <begin position="1009"/>
        <end position="1084"/>
    </location>
</feature>
<keyword evidence="3" id="KW-0158">Chromosome</keyword>
<feature type="compositionally biased region" description="Low complexity" evidence="7">
    <location>
        <begin position="1075"/>
        <end position="1084"/>
    </location>
</feature>
<keyword evidence="5" id="KW-0539">Nucleus</keyword>
<evidence type="ECO:0000259" key="8">
    <source>
        <dbReference type="Pfam" id="PF12231"/>
    </source>
</evidence>
<evidence type="ECO:0000256" key="3">
    <source>
        <dbReference type="ARBA" id="ARBA00022454"/>
    </source>
</evidence>
<dbReference type="PANTHER" id="PTHR22928:SF3">
    <property type="entry name" value="TELOMERE-ASSOCIATED PROTEIN RIF1"/>
    <property type="match status" value="1"/>
</dbReference>
<dbReference type="GO" id="GO:0005634">
    <property type="term" value="C:nucleus"/>
    <property type="evidence" value="ECO:0007669"/>
    <property type="project" value="UniProtKB-SubCell"/>
</dbReference>
<feature type="compositionally biased region" description="Basic and acidic residues" evidence="7">
    <location>
        <begin position="1682"/>
        <end position="1696"/>
    </location>
</feature>
<feature type="region of interest" description="Disordered" evidence="7">
    <location>
        <begin position="1614"/>
        <end position="1704"/>
    </location>
</feature>
<feature type="compositionally biased region" description="Polar residues" evidence="7">
    <location>
        <begin position="1924"/>
        <end position="1938"/>
    </location>
</feature>
<evidence type="ECO:0000256" key="5">
    <source>
        <dbReference type="ARBA" id="ARBA00023242"/>
    </source>
</evidence>
<feature type="compositionally biased region" description="Polar residues" evidence="7">
    <location>
        <begin position="1304"/>
        <end position="1317"/>
    </location>
</feature>
<proteinExistence type="predicted"/>
<evidence type="ECO:0000256" key="6">
    <source>
        <dbReference type="ARBA" id="ARBA00023306"/>
    </source>
</evidence>
<dbReference type="GO" id="GO:0140445">
    <property type="term" value="C:chromosome, telomeric repeat region"/>
    <property type="evidence" value="ECO:0007669"/>
    <property type="project" value="TreeGrafter"/>
</dbReference>
<feature type="compositionally biased region" description="Polar residues" evidence="7">
    <location>
        <begin position="1229"/>
        <end position="1264"/>
    </location>
</feature>
<dbReference type="Proteomes" id="UP000735302">
    <property type="component" value="Unassembled WGS sequence"/>
</dbReference>
<feature type="domain" description="Telomere-associated protein Rif1 N-terminal" evidence="8">
    <location>
        <begin position="40"/>
        <end position="218"/>
    </location>
</feature>
<feature type="compositionally biased region" description="Polar residues" evidence="7">
    <location>
        <begin position="1102"/>
        <end position="1126"/>
    </location>
</feature>
<name>A0AAV4C3G4_9GAST</name>
<dbReference type="CDD" id="cd14267">
    <property type="entry name" value="Rif1_CTD_C-II_like"/>
    <property type="match status" value="1"/>
</dbReference>
<sequence>MVKADKLARRASQFFLTVKPMYLRGADLGLNAESENCREQDKEDAYQSILRDFQDESTRLDDESLTLHSQRLLKLLSRDILLVTENVVNLCLQVMHLCLRASYFRSSQSSDSTLLLQSLIQCAQKVSSIDLLKKDLECLASQDFPSSILVSQISSLIEIVETANAKAKSQSHSLLEETVNLLFRLQQQISTALKPFAKRWARFVFPGVASSSDDIREKNVISDPKRIKLLMMVFRYDIARAEPVAVEKMLTWWHFVLNIGQKLTANFEKIIYPMLQFCVGNGKIQVNQPSRIALKPSSTNLQTSVLSPQSRNSTDLAAFPAVQKLGLEAVALLLSKPLAPGCQDYLWNLQHLPFEVFGGSTTFAKHATFLLNVTHHLFRDLSKDLNESLIIYTWTALAGHIKTGLEGATKSELRDVFSLFLTNLHSMVQEKTFSSKTLFKMTEVCSSFPAKVLASTAFNVSCTVRGSPVLLLSEVLLSPLLMEASSDTESYMKLFSFLVESGASNKQGALQFLQTVSDLIDSNAESLKSSEILWKMWNILAHTLQNTIIASNEVNQGDALEYNFGCMIAVLLLPVNQQLASKVSQAVFKAMLKSWKELYHSFARLSALVPTAEANACLEELCGKIIQKCKVELKEPSYLEFLSSVAQKMLDCIDFSAFPANQGSGALLTLSPSKWARRRQRPLGNLHSFIHLLEVLQRSLNTLIFKEDSGEKQQVDNSAGLIFAAHNLIDLFSSLFMHVNTPALIFNSLCVLAEPIAKLYCSNSQYNQQRLVTKLEKLWHEIALCINGRYSDPYNSELLAKMSPLFEATFLHPKRVIKNQAVTLWNTTFSRAPTLEYPASLKPILAKVKEKMPIALPGWIAPEDIPVIAESPYSEMSMGLDSQAPPPLPLALSPKRSRASMLNKDLSPVRIKNLSPPSATTKASPAKVMTPKEARKLFAPTSYQNVVDLLPEKEFVVISSPANKKKRLLTEHQKEVLKEKSVLPAMYNNLDASQDISLMSQFGTETQNEFSTHSAINSSSSQNLGEKSKLPAIPPPDLEKIQSVRSSKRRSERLQSKESTLDSEHAEASKLNNMPSLSETSISIPSTSVVTQSCSKPELSIANENTSNTSPYQDNSSLVENATNDDSPFVMFRQKAPSSPPLSLSQDYESNRHKSVPRRISLRRIQSEDPVSGSGKREDISQKNRDHLQKPGAPENKKEKQKCGKNIPNVLSDKLNNLSKKTDQGIKVPNTSAEAQTLVEDTQSPVKVQKQNCKAASQSITETPTKSDDSPSPHLRSSSARKLFVDEEPKSKHRDNSDAKTPLSGKQQGSVSSTIDCPSANVNLEDVISSSQGFEPAQETNKETARSLDHVNLFGFSELVCQEPDAPSTAQEMGTSQEPIVITNDQESENVVLTSQESDNFLHSMMPTMASPSAHPQSSLSSSKSSVASMKTQITSSDTVSSKNSSTPEADFFPVQPTLKECSLKETVNKRKRVTPKKYSPEKISRRARYRFKDQVRALDEQRNEIDCGKDTKHNSAAAESEILTSANNNPSTGVAVIEAFNGSPVFGEITPDMKSPLSGTPQRGHSSIKRKKKFQQEVNGNPKARKSISPDADKNVDKDSDFIQQKQRKCTLQLASAAHRGKKRRLLSSLHTKISKSKHLLRARRKCNSSSPPPRKVRKLQTDTAGEKNKRKIFQPSQSNKQEEGRTPKENKDKDSESDDDIPLVNYKISKCTNVPVLVEQGNSVLSEVTGKPKSLNSDSGEQSLVNDMGNKGYESPNAKSHMSINVSTPDKDRRFKIVDEALSTALSQMVNEMSKQHEPIPQEECTPLLLSEDINADADKEPAESQDHLQAGQITLNSNNTCTSQDDSQAMEHVRPENLSQLPAMSPTERVEPQRSSVLLESEIRSNVRDAEQHNLSKVSKVLPVTRASSFVNGIENQLQPKVTDSNQNLETSPEMQDQDEANEVGNQASKQLSEPFSEMNEVNQSKSVIDSKTLPEPRVMLHKWSPSKSPSFSILKKATGTPSPGRNRVSFAEPVVNGESPVREKYHSESLPTSPLIAKSGTQRKGTPFARSLGKISGYKRKLNPSAKQVRYLQSPGNVPASPVKSQSPSQHKATQESQLDSVNPIFPDLVDCTKPVEEILPQLTSSLWYRGLHHMMKGRSLNTIGDLSALTEVQINQLPIRNPKIDTVRTALKNYTAQHGLFKPMINFSSQDKSSPLSSKGATLEQAVTPSNIADEGMEVRSHIDDEIDRLSPIETIEDIEPEPCIPSTICAASLEEEHGAEKDASNEPISNTNTSANVEKSDFVQPNILVTLSKLVDDTDGSRSLKNLNPSELFEVHQKLNSLFGAVVEEMKARHSQVS</sequence>
<reference evidence="9 10" key="1">
    <citation type="journal article" date="2021" name="Elife">
        <title>Chloroplast acquisition without the gene transfer in kleptoplastic sea slugs, Plakobranchus ocellatus.</title>
        <authorList>
            <person name="Maeda T."/>
            <person name="Takahashi S."/>
            <person name="Yoshida T."/>
            <person name="Shimamura S."/>
            <person name="Takaki Y."/>
            <person name="Nagai Y."/>
            <person name="Toyoda A."/>
            <person name="Suzuki Y."/>
            <person name="Arimoto A."/>
            <person name="Ishii H."/>
            <person name="Satoh N."/>
            <person name="Nishiyama T."/>
            <person name="Hasebe M."/>
            <person name="Maruyama T."/>
            <person name="Minagawa J."/>
            <person name="Obokata J."/>
            <person name="Shigenobu S."/>
        </authorList>
    </citation>
    <scope>NUCLEOTIDE SEQUENCE [LARGE SCALE GENOMIC DNA]</scope>
</reference>
<evidence type="ECO:0000256" key="4">
    <source>
        <dbReference type="ARBA" id="ARBA00022895"/>
    </source>
</evidence>
<feature type="compositionally biased region" description="Basic residues" evidence="7">
    <location>
        <begin position="1634"/>
        <end position="1648"/>
    </location>
</feature>
<feature type="compositionally biased region" description="Basic residues" evidence="7">
    <location>
        <begin position="1153"/>
        <end position="1162"/>
    </location>
</feature>
<dbReference type="GO" id="GO:0000723">
    <property type="term" value="P:telomere maintenance"/>
    <property type="evidence" value="ECO:0007669"/>
    <property type="project" value="TreeGrafter"/>
</dbReference>
<feature type="compositionally biased region" description="Low complexity" evidence="7">
    <location>
        <begin position="1410"/>
        <end position="1447"/>
    </location>
</feature>
<feature type="compositionally biased region" description="Polar residues" evidence="7">
    <location>
        <begin position="2087"/>
        <end position="2104"/>
    </location>
</feature>